<keyword evidence="1" id="KW-0812">Transmembrane</keyword>
<dbReference type="EMBL" id="CP101620">
    <property type="protein sequence ID" value="UTY40315.1"/>
    <property type="molecule type" value="Genomic_DNA"/>
</dbReference>
<evidence type="ECO:0000313" key="3">
    <source>
        <dbReference type="Proteomes" id="UP001060112"/>
    </source>
</evidence>
<accession>A0ABY5I5Q7</accession>
<evidence type="ECO:0000256" key="1">
    <source>
        <dbReference type="SAM" id="Phobius"/>
    </source>
</evidence>
<reference evidence="2" key="1">
    <citation type="submission" date="2022-07" db="EMBL/GenBank/DDBJ databases">
        <title>Faecal culturing of patients with breast cancer.</title>
        <authorList>
            <person name="Teng N.M.Y."/>
            <person name="Kiu R."/>
            <person name="Evans R."/>
            <person name="Baker D.J."/>
            <person name="Zenner C."/>
            <person name="Robinson S.D."/>
            <person name="Hall L.J."/>
        </authorList>
    </citation>
    <scope>NUCLEOTIDE SEQUENCE</scope>
    <source>
        <strain evidence="2">LH1062</strain>
    </source>
</reference>
<keyword evidence="3" id="KW-1185">Reference proteome</keyword>
<dbReference type="Pfam" id="PF01554">
    <property type="entry name" value="MatE"/>
    <property type="match status" value="1"/>
</dbReference>
<dbReference type="Proteomes" id="UP001060112">
    <property type="component" value="Chromosome"/>
</dbReference>
<sequence>MGNTNSELFEEMDISQAAIKVMIPTILGSLVMVLYSLADTYFVGLLNNKIQSAAVSLTSPLLISFKIVNNLFGIGASSLMSRGLGKKIIKLLKRVLLLEYMVLLF</sequence>
<dbReference type="RefSeq" id="WP_290141738.1">
    <property type="nucleotide sequence ID" value="NZ_CP101620.1"/>
</dbReference>
<keyword evidence="1" id="KW-0472">Membrane</keyword>
<organism evidence="2 3">
    <name type="scientific">Allocoprobacillus halotolerans</name>
    <dbReference type="NCBI Taxonomy" id="2944914"/>
    <lineage>
        <taxon>Bacteria</taxon>
        <taxon>Bacillati</taxon>
        <taxon>Bacillota</taxon>
        <taxon>Erysipelotrichia</taxon>
        <taxon>Erysipelotrichales</taxon>
        <taxon>Erysipelotrichaceae</taxon>
        <taxon>Allocoprobacillus</taxon>
    </lineage>
</organism>
<gene>
    <name evidence="2" type="ORF">NMU03_05890</name>
</gene>
<dbReference type="InterPro" id="IPR002528">
    <property type="entry name" value="MATE_fam"/>
</dbReference>
<name>A0ABY5I5Q7_9FIRM</name>
<evidence type="ECO:0000313" key="2">
    <source>
        <dbReference type="EMBL" id="UTY40315.1"/>
    </source>
</evidence>
<proteinExistence type="predicted"/>
<protein>
    <submittedName>
        <fullName evidence="2">MATE family efflux transporter</fullName>
    </submittedName>
</protein>
<keyword evidence="1" id="KW-1133">Transmembrane helix</keyword>
<feature type="transmembrane region" description="Helical" evidence="1">
    <location>
        <begin position="63"/>
        <end position="84"/>
    </location>
</feature>
<feature type="transmembrane region" description="Helical" evidence="1">
    <location>
        <begin position="21"/>
        <end position="43"/>
    </location>
</feature>